<accession>A0A395WD04</accession>
<comment type="caution">
    <text evidence="3">The sequence shown here is derived from an EMBL/GenBank/DDBJ whole genome shotgun (WGS) entry which is preliminary data.</text>
</comment>
<feature type="domain" description="DUF4143" evidence="2">
    <location>
        <begin position="220"/>
        <end position="380"/>
    </location>
</feature>
<dbReference type="SUPFAM" id="SSF52540">
    <property type="entry name" value="P-loop containing nucleoside triphosphate hydrolases"/>
    <property type="match status" value="1"/>
</dbReference>
<reference evidence="3 4" key="1">
    <citation type="submission" date="2018-08" db="EMBL/GenBank/DDBJ databases">
        <title>A genome reference for cultivated species of the human gut microbiota.</title>
        <authorList>
            <person name="Zou Y."/>
            <person name="Xue W."/>
            <person name="Luo G."/>
        </authorList>
    </citation>
    <scope>NUCLEOTIDE SEQUENCE [LARGE SCALE GENOMIC DNA]</scope>
    <source>
        <strain evidence="3 4">AF15-20</strain>
    </source>
</reference>
<protein>
    <submittedName>
        <fullName evidence="3">DUF4143 domain-containing protein</fullName>
    </submittedName>
</protein>
<proteinExistence type="predicted"/>
<dbReference type="Pfam" id="PF13635">
    <property type="entry name" value="DUF4143"/>
    <property type="match status" value="1"/>
</dbReference>
<dbReference type="InterPro" id="IPR041682">
    <property type="entry name" value="AAA_14"/>
</dbReference>
<name>A0A395WD04_9FIRM</name>
<evidence type="ECO:0000313" key="4">
    <source>
        <dbReference type="Proteomes" id="UP000265489"/>
    </source>
</evidence>
<gene>
    <name evidence="3" type="ORF">DWW32_03005</name>
</gene>
<evidence type="ECO:0000313" key="3">
    <source>
        <dbReference type="EMBL" id="RGU93310.1"/>
    </source>
</evidence>
<sequence length="437" mass="51274">MYRNIYNDLVKWKNSSYRKPLILNGARQTGKTWILNEFGKKEYKNVVYINCDNNNEMKEMFYDFDVNRLILSFSALTNTRIEKENTLIILDEIQECPLGLTALKYFQEEAFEYHIVVAGSLLGITLHQSTGFPVGKVDQLTLYPMSFKEFLLALNEDILVEQMEHHNWKEMDVFHEKLKNYLRQYYYVGGMPEVVKYYAQTKEIFHVREIQNKILLNYRQDFSKHIPGSLLTKVNLVWDSVPAQLAKENKKFIYGMLKKGGRAKEFEDAIQWLVDAGLVFRVNRINKACMPLKFYEEFNAFKLYLLDLGLLGAMVDAPAKNILIGDNVFKEYKGAFTEQYVAQQIVACNVTPKYYNNENSTNEIDFVVQLGNVYPIEVKAEENLKSKSMNTLLNENEDMEGWKFSMSSYRTFKQIINIPLYDVDEWILMYKEKMLEI</sequence>
<dbReference type="InterPro" id="IPR027417">
    <property type="entry name" value="P-loop_NTPase"/>
</dbReference>
<dbReference type="Pfam" id="PF13173">
    <property type="entry name" value="AAA_14"/>
    <property type="match status" value="1"/>
</dbReference>
<evidence type="ECO:0000259" key="1">
    <source>
        <dbReference type="Pfam" id="PF13173"/>
    </source>
</evidence>
<dbReference type="PANTHER" id="PTHR33295:SF7">
    <property type="entry name" value="ATPASE"/>
    <property type="match status" value="1"/>
</dbReference>
<dbReference type="GeneID" id="66579108"/>
<dbReference type="AlphaFoldDB" id="A0A395WD04"/>
<dbReference type="InterPro" id="IPR025420">
    <property type="entry name" value="DUF4143"/>
</dbReference>
<dbReference type="EMBL" id="QRYQ01000003">
    <property type="protein sequence ID" value="RGU93310.1"/>
    <property type="molecule type" value="Genomic_DNA"/>
</dbReference>
<feature type="domain" description="AAA" evidence="1">
    <location>
        <begin position="18"/>
        <end position="151"/>
    </location>
</feature>
<organism evidence="3 4">
    <name type="scientific">Holdemanella biformis</name>
    <dbReference type="NCBI Taxonomy" id="1735"/>
    <lineage>
        <taxon>Bacteria</taxon>
        <taxon>Bacillati</taxon>
        <taxon>Bacillota</taxon>
        <taxon>Erysipelotrichia</taxon>
        <taxon>Erysipelotrichales</taxon>
        <taxon>Erysipelotrichaceae</taxon>
        <taxon>Holdemanella</taxon>
    </lineage>
</organism>
<dbReference type="Proteomes" id="UP000265489">
    <property type="component" value="Unassembled WGS sequence"/>
</dbReference>
<evidence type="ECO:0000259" key="2">
    <source>
        <dbReference type="Pfam" id="PF13635"/>
    </source>
</evidence>
<dbReference type="PANTHER" id="PTHR33295">
    <property type="entry name" value="ATPASE"/>
    <property type="match status" value="1"/>
</dbReference>
<dbReference type="RefSeq" id="WP_118324716.1">
    <property type="nucleotide sequence ID" value="NZ_CATXNH010000009.1"/>
</dbReference>